<accession>A0A5D0RGY5</accession>
<gene>
    <name evidence="2" type="ORF">ES674_08610</name>
</gene>
<organism evidence="2 3">
    <name type="scientific">Bizionia myxarmorum</name>
    <dbReference type="NCBI Taxonomy" id="291186"/>
    <lineage>
        <taxon>Bacteria</taxon>
        <taxon>Pseudomonadati</taxon>
        <taxon>Bacteroidota</taxon>
        <taxon>Flavobacteriia</taxon>
        <taxon>Flavobacteriales</taxon>
        <taxon>Flavobacteriaceae</taxon>
        <taxon>Bizionia</taxon>
    </lineage>
</organism>
<proteinExistence type="predicted"/>
<evidence type="ECO:0000313" key="3">
    <source>
        <dbReference type="Proteomes" id="UP000323720"/>
    </source>
</evidence>
<reference evidence="2 3" key="1">
    <citation type="submission" date="2019-08" db="EMBL/GenBank/DDBJ databases">
        <title>Genomes of Antarctic Bizionia species.</title>
        <authorList>
            <person name="Bowman J.P."/>
        </authorList>
    </citation>
    <scope>NUCLEOTIDE SEQUENCE [LARGE SCALE GENOMIC DNA]</scope>
    <source>
        <strain evidence="2 3">ADA-4</strain>
    </source>
</reference>
<dbReference type="OrthoDB" id="1492374at2"/>
<name>A0A5D0RGY5_9FLAO</name>
<protein>
    <submittedName>
        <fullName evidence="2">Porin family protein</fullName>
    </submittedName>
</protein>
<comment type="caution">
    <text evidence="2">The sequence shown here is derived from an EMBL/GenBank/DDBJ whole genome shotgun (WGS) entry which is preliminary data.</text>
</comment>
<dbReference type="RefSeq" id="WP_148403522.1">
    <property type="nucleotide sequence ID" value="NZ_VSKK01000001.1"/>
</dbReference>
<dbReference type="AlphaFoldDB" id="A0A5D0RGY5"/>
<feature type="chain" id="PRO_5023129391" evidence="1">
    <location>
        <begin position="19"/>
        <end position="179"/>
    </location>
</feature>
<dbReference type="EMBL" id="VSKK01000001">
    <property type="protein sequence ID" value="TYB79794.1"/>
    <property type="molecule type" value="Genomic_DNA"/>
</dbReference>
<keyword evidence="3" id="KW-1185">Reference proteome</keyword>
<keyword evidence="1" id="KW-0732">Signal</keyword>
<dbReference type="Proteomes" id="UP000323720">
    <property type="component" value="Unassembled WGS sequence"/>
</dbReference>
<feature type="signal peptide" evidence="1">
    <location>
        <begin position="1"/>
        <end position="18"/>
    </location>
</feature>
<evidence type="ECO:0000313" key="2">
    <source>
        <dbReference type="EMBL" id="TYB79794.1"/>
    </source>
</evidence>
<sequence length="179" mass="19488">MKKLFLVAALIGLSPIFAQENTEITPDNSWLKVGLTAGVPVGDASDASSFALGADIRGQYLFNPNVGVGIASGYTNYFGKDGVDDFGIVPLAGFFRYYFTPSGLFLGVDLGYGFLTNVDYYDTSTGKVESNDGGLYVNPQIGYHNRDWNIYAYYQNTFADNDLNVSNVGVGVTYNIRFN</sequence>
<evidence type="ECO:0000256" key="1">
    <source>
        <dbReference type="SAM" id="SignalP"/>
    </source>
</evidence>